<dbReference type="WBParaSite" id="PTRK_0000290000.1">
    <property type="protein sequence ID" value="PTRK_0000290000.1"/>
    <property type="gene ID" value="PTRK_0000290000"/>
</dbReference>
<sequence>MVTIVAWIVLIIGPYYLFTEENAKIGGIPEPEKTPITKWGEYNLYEMYVPVCFLPIAMIFPMLGMFLVRNFLKKNLSSRGKIILIIVSMALYAINGAAIHYGIRNISLNSTGRIHAGWYGAAGLVWLGLLLLLANILVIYCTQIKTKEQKEDELNPSGISGSLSRSSGASGSSKVSGSSNVSGSTRKSGMSKVSKTPSLANQSKTNTKNKSSNSMDQK</sequence>
<evidence type="ECO:0000313" key="3">
    <source>
        <dbReference type="Proteomes" id="UP000038045"/>
    </source>
</evidence>
<feature type="transmembrane region" description="Helical" evidence="2">
    <location>
        <begin position="80"/>
        <end position="103"/>
    </location>
</feature>
<evidence type="ECO:0000313" key="4">
    <source>
        <dbReference type="WBParaSite" id="PTRK_0000290000.1"/>
    </source>
</evidence>
<protein>
    <submittedName>
        <fullName evidence="4">Integral membrane protein</fullName>
    </submittedName>
</protein>
<reference evidence="4" key="1">
    <citation type="submission" date="2017-02" db="UniProtKB">
        <authorList>
            <consortium name="WormBaseParasite"/>
        </authorList>
    </citation>
    <scope>IDENTIFICATION</scope>
</reference>
<feature type="compositionally biased region" description="Polar residues" evidence="1">
    <location>
        <begin position="191"/>
        <end position="202"/>
    </location>
</feature>
<keyword evidence="2" id="KW-0812">Transmembrane</keyword>
<evidence type="ECO:0000256" key="2">
    <source>
        <dbReference type="SAM" id="Phobius"/>
    </source>
</evidence>
<feature type="compositionally biased region" description="Low complexity" evidence="1">
    <location>
        <begin position="203"/>
        <end position="218"/>
    </location>
</feature>
<proteinExistence type="predicted"/>
<feature type="compositionally biased region" description="Low complexity" evidence="1">
    <location>
        <begin position="157"/>
        <end position="188"/>
    </location>
</feature>
<feature type="transmembrane region" description="Helical" evidence="2">
    <location>
        <begin position="118"/>
        <end position="140"/>
    </location>
</feature>
<dbReference type="Proteomes" id="UP000038045">
    <property type="component" value="Unplaced"/>
</dbReference>
<organism evidence="3 4">
    <name type="scientific">Parastrongyloides trichosuri</name>
    <name type="common">Possum-specific nematode worm</name>
    <dbReference type="NCBI Taxonomy" id="131310"/>
    <lineage>
        <taxon>Eukaryota</taxon>
        <taxon>Metazoa</taxon>
        <taxon>Ecdysozoa</taxon>
        <taxon>Nematoda</taxon>
        <taxon>Chromadorea</taxon>
        <taxon>Rhabditida</taxon>
        <taxon>Tylenchina</taxon>
        <taxon>Panagrolaimomorpha</taxon>
        <taxon>Strongyloidoidea</taxon>
        <taxon>Strongyloididae</taxon>
        <taxon>Parastrongyloides</taxon>
    </lineage>
</organism>
<feature type="transmembrane region" description="Helical" evidence="2">
    <location>
        <begin position="47"/>
        <end position="68"/>
    </location>
</feature>
<evidence type="ECO:0000256" key="1">
    <source>
        <dbReference type="SAM" id="MobiDB-lite"/>
    </source>
</evidence>
<accession>A0A0N4Z6U4</accession>
<keyword evidence="2" id="KW-1133">Transmembrane helix</keyword>
<name>A0A0N4Z6U4_PARTI</name>
<keyword evidence="2" id="KW-0472">Membrane</keyword>
<feature type="region of interest" description="Disordered" evidence="1">
    <location>
        <begin position="151"/>
        <end position="218"/>
    </location>
</feature>
<dbReference type="AlphaFoldDB" id="A0A0N4Z6U4"/>
<keyword evidence="3" id="KW-1185">Reference proteome</keyword>